<gene>
    <name evidence="1" type="ORF">AFUS01_LOCUS28271</name>
</gene>
<name>A0A8J2PDM7_9HEXA</name>
<dbReference type="EMBL" id="CAJVCH010401791">
    <property type="protein sequence ID" value="CAG7817723.1"/>
    <property type="molecule type" value="Genomic_DNA"/>
</dbReference>
<reference evidence="1" key="1">
    <citation type="submission" date="2021-06" db="EMBL/GenBank/DDBJ databases">
        <authorList>
            <person name="Hodson N. C."/>
            <person name="Mongue J. A."/>
            <person name="Jaron S. K."/>
        </authorList>
    </citation>
    <scope>NUCLEOTIDE SEQUENCE</scope>
</reference>
<proteinExistence type="predicted"/>
<evidence type="ECO:0000313" key="2">
    <source>
        <dbReference type="Proteomes" id="UP000708208"/>
    </source>
</evidence>
<accession>A0A8J2PDM7</accession>
<dbReference type="OrthoDB" id="8191755at2759"/>
<comment type="caution">
    <text evidence="1">The sequence shown here is derived from an EMBL/GenBank/DDBJ whole genome shotgun (WGS) entry which is preliminary data.</text>
</comment>
<dbReference type="Proteomes" id="UP000708208">
    <property type="component" value="Unassembled WGS sequence"/>
</dbReference>
<keyword evidence="2" id="KW-1185">Reference proteome</keyword>
<organism evidence="1 2">
    <name type="scientific">Allacma fusca</name>
    <dbReference type="NCBI Taxonomy" id="39272"/>
    <lineage>
        <taxon>Eukaryota</taxon>
        <taxon>Metazoa</taxon>
        <taxon>Ecdysozoa</taxon>
        <taxon>Arthropoda</taxon>
        <taxon>Hexapoda</taxon>
        <taxon>Collembola</taxon>
        <taxon>Symphypleona</taxon>
        <taxon>Sminthuridae</taxon>
        <taxon>Allacma</taxon>
    </lineage>
</organism>
<protein>
    <submittedName>
        <fullName evidence="1">Uncharacterized protein</fullName>
    </submittedName>
</protein>
<dbReference type="AlphaFoldDB" id="A0A8J2PDM7"/>
<feature type="non-terminal residue" evidence="1">
    <location>
        <position position="1"/>
    </location>
</feature>
<evidence type="ECO:0000313" key="1">
    <source>
        <dbReference type="EMBL" id="CAG7817723.1"/>
    </source>
</evidence>
<sequence length="83" mass="9085">NRPPPVLARKGVRSVPTMVPAERGTLVTFTSCFSATGQCVPPLFVYPQNSKFERIRAYPQGSAFAKSARLEYLGKPFALARAL</sequence>